<dbReference type="AlphaFoldDB" id="A0A8T2JF27"/>
<evidence type="ECO:0000313" key="2">
    <source>
        <dbReference type="Proteomes" id="UP000812440"/>
    </source>
</evidence>
<dbReference type="EMBL" id="JAACNH010000004">
    <property type="protein sequence ID" value="KAG8443759.1"/>
    <property type="molecule type" value="Genomic_DNA"/>
</dbReference>
<reference evidence="1" key="1">
    <citation type="thesis" date="2020" institute="ProQuest LLC" country="789 East Eisenhower Parkway, Ann Arbor, MI, USA">
        <title>Comparative Genomics and Chromosome Evolution.</title>
        <authorList>
            <person name="Mudd A.B."/>
        </authorList>
    </citation>
    <scope>NUCLEOTIDE SEQUENCE</scope>
    <source>
        <strain evidence="1">Female2</strain>
        <tissue evidence="1">Blood</tissue>
    </source>
</reference>
<evidence type="ECO:0000313" key="1">
    <source>
        <dbReference type="EMBL" id="KAG8443759.1"/>
    </source>
</evidence>
<dbReference type="Proteomes" id="UP000812440">
    <property type="component" value="Chromosome 5"/>
</dbReference>
<comment type="caution">
    <text evidence="1">The sequence shown here is derived from an EMBL/GenBank/DDBJ whole genome shotgun (WGS) entry which is preliminary data.</text>
</comment>
<proteinExistence type="predicted"/>
<protein>
    <submittedName>
        <fullName evidence="1">Uncharacterized protein</fullName>
    </submittedName>
</protein>
<keyword evidence="2" id="KW-1185">Reference proteome</keyword>
<gene>
    <name evidence="1" type="ORF">GDO86_009078</name>
</gene>
<organism evidence="1 2">
    <name type="scientific">Hymenochirus boettgeri</name>
    <name type="common">Congo dwarf clawed frog</name>
    <dbReference type="NCBI Taxonomy" id="247094"/>
    <lineage>
        <taxon>Eukaryota</taxon>
        <taxon>Metazoa</taxon>
        <taxon>Chordata</taxon>
        <taxon>Craniata</taxon>
        <taxon>Vertebrata</taxon>
        <taxon>Euteleostomi</taxon>
        <taxon>Amphibia</taxon>
        <taxon>Batrachia</taxon>
        <taxon>Anura</taxon>
        <taxon>Pipoidea</taxon>
        <taxon>Pipidae</taxon>
        <taxon>Pipinae</taxon>
        <taxon>Hymenochirus</taxon>
    </lineage>
</organism>
<accession>A0A8T2JF27</accession>
<name>A0A8T2JF27_9PIPI</name>
<sequence length="71" mass="8301">MFELFFFFCNANSLSSYCGFKTVLSKTGKSFRSNANSPWLCQKWDLVLKGFNSVIYYLWLCSPYLKARFAN</sequence>